<name>A0ABQ2K5H6_9NOCA</name>
<keyword evidence="1" id="KW-0472">Membrane</keyword>
<feature type="transmembrane region" description="Helical" evidence="1">
    <location>
        <begin position="103"/>
        <end position="123"/>
    </location>
</feature>
<evidence type="ECO:0000256" key="1">
    <source>
        <dbReference type="SAM" id="Phobius"/>
    </source>
</evidence>
<feature type="transmembrane region" description="Helical" evidence="1">
    <location>
        <begin position="77"/>
        <end position="97"/>
    </location>
</feature>
<dbReference type="EMBL" id="BMNE01000001">
    <property type="protein sequence ID" value="GGN67491.1"/>
    <property type="molecule type" value="Genomic_DNA"/>
</dbReference>
<keyword evidence="3" id="KW-1185">Reference proteome</keyword>
<organism evidence="2 3">
    <name type="scientific">Nocardia rhizosphaerihabitans</name>
    <dbReference type="NCBI Taxonomy" id="1691570"/>
    <lineage>
        <taxon>Bacteria</taxon>
        <taxon>Bacillati</taxon>
        <taxon>Actinomycetota</taxon>
        <taxon>Actinomycetes</taxon>
        <taxon>Mycobacteriales</taxon>
        <taxon>Nocardiaceae</taxon>
        <taxon>Nocardia</taxon>
    </lineage>
</organism>
<keyword evidence="1" id="KW-1133">Transmembrane helix</keyword>
<sequence length="176" mass="18531">MTLTDRLIAPGATRAEVTLGFSVAIGGAAGAAALAIRAHHPWPVVAVIAVLAFDLFGGSVVNAMGSAKRWYHRPGRTAVHHLGFVAIHIQPFLLAWVVPAFSWTAAVTIYVLAITGALIVTVAPAPLRRPIAFAVTAFALLWVTGVLAVPAEVAWFAPVLLIKLLLAHLLPEEASR</sequence>
<proteinExistence type="predicted"/>
<dbReference type="Proteomes" id="UP000658127">
    <property type="component" value="Unassembled WGS sequence"/>
</dbReference>
<comment type="caution">
    <text evidence="2">The sequence shown here is derived from an EMBL/GenBank/DDBJ whole genome shotgun (WGS) entry which is preliminary data.</text>
</comment>
<gene>
    <name evidence="2" type="ORF">GCM10011610_03770</name>
</gene>
<feature type="transmembrane region" description="Helical" evidence="1">
    <location>
        <begin position="42"/>
        <end position="65"/>
    </location>
</feature>
<keyword evidence="1" id="KW-0812">Transmembrane</keyword>
<feature type="transmembrane region" description="Helical" evidence="1">
    <location>
        <begin position="12"/>
        <end position="36"/>
    </location>
</feature>
<dbReference type="RefSeq" id="WP_189023103.1">
    <property type="nucleotide sequence ID" value="NZ_BMNE01000001.1"/>
</dbReference>
<protein>
    <submittedName>
        <fullName evidence="2">Uncharacterized protein</fullName>
    </submittedName>
</protein>
<accession>A0ABQ2K5H6</accession>
<reference evidence="3" key="1">
    <citation type="journal article" date="2019" name="Int. J. Syst. Evol. Microbiol.">
        <title>The Global Catalogue of Microorganisms (GCM) 10K type strain sequencing project: providing services to taxonomists for standard genome sequencing and annotation.</title>
        <authorList>
            <consortium name="The Broad Institute Genomics Platform"/>
            <consortium name="The Broad Institute Genome Sequencing Center for Infectious Disease"/>
            <person name="Wu L."/>
            <person name="Ma J."/>
        </authorList>
    </citation>
    <scope>NUCLEOTIDE SEQUENCE [LARGE SCALE GENOMIC DNA]</scope>
    <source>
        <strain evidence="3">CGMCC 4.7329</strain>
    </source>
</reference>
<evidence type="ECO:0000313" key="2">
    <source>
        <dbReference type="EMBL" id="GGN67491.1"/>
    </source>
</evidence>
<evidence type="ECO:0000313" key="3">
    <source>
        <dbReference type="Proteomes" id="UP000658127"/>
    </source>
</evidence>